<dbReference type="SMART" id="SM00267">
    <property type="entry name" value="GGDEF"/>
    <property type="match status" value="1"/>
</dbReference>
<keyword evidence="1" id="KW-0812">Transmembrane</keyword>
<keyword evidence="1" id="KW-0472">Membrane</keyword>
<dbReference type="Pfam" id="PF16927">
    <property type="entry name" value="HisKA_7TM"/>
    <property type="match status" value="1"/>
</dbReference>
<organism evidence="3 4">
    <name type="scientific">Marinilactibacillus psychrotolerans</name>
    <dbReference type="NCBI Taxonomy" id="191770"/>
    <lineage>
        <taxon>Bacteria</taxon>
        <taxon>Bacillati</taxon>
        <taxon>Bacillota</taxon>
        <taxon>Bacilli</taxon>
        <taxon>Lactobacillales</taxon>
        <taxon>Carnobacteriaceae</taxon>
        <taxon>Marinilactibacillus</taxon>
    </lineage>
</organism>
<dbReference type="Pfam" id="PF00990">
    <property type="entry name" value="GGDEF"/>
    <property type="match status" value="1"/>
</dbReference>
<dbReference type="STRING" id="191770.SAMN04488013_106108"/>
<accession>A0A5R9BZV2</accession>
<proteinExistence type="predicted"/>
<sequence length="517" mass="59298">MHAQLLIYISIIATSGVLNLYLFAYVFRKRHLYKSISTYFLAYVFAIIIYCFGSVFSLMSTDIIELKFWTAIMYLGLPFASPLGLIFISKYLAIKLKRIHIIYMLAIPTISSLLVATNDWHHLYYRRFEIDPSLGAPYFFQEIGIWYLVQGILTFGTMLAAFILLISHYKEMSKQYRSQIIALMFGQLMPMVTAFFYLLGLTPKGIDPVPMVIWVSSLVYLWAIHSSRLFKLMPVAKDVIFNSIDDAVLVLDESFRLVEINRACKVQFPSFNHSLLGMNIEKVWSELFNIPFTVKIGVTEVSLKLNEEKVYQVRLSMLDPLRNINGYLIIFTDITEIKRLQTLLERQAYYDELTQIYNRRAFLQRCETELARSQKKGTSFIIMIMDVDHFKKVNDIYGHHIGDQLLEHIVAICQLYLNKGEIFARYGGEEFVFSLSNYTKAEAEELANTIRNHVEKTPMVSPEGEISITLSLGIAEAERGVGETVSSLLNKADKALYQAKGTGRNKVSIYLKGNIGM</sequence>
<protein>
    <submittedName>
        <fullName evidence="3">Diguanylate cyclase</fullName>
    </submittedName>
</protein>
<dbReference type="RefSeq" id="WP_138472844.1">
    <property type="nucleotide sequence ID" value="NZ_VBTE01000045.1"/>
</dbReference>
<gene>
    <name evidence="3" type="ORF">FEZ48_11695</name>
</gene>
<evidence type="ECO:0000313" key="3">
    <source>
        <dbReference type="EMBL" id="TLQ05932.1"/>
    </source>
</evidence>
<feature type="transmembrane region" description="Helical" evidence="1">
    <location>
        <begin position="6"/>
        <end position="27"/>
    </location>
</feature>
<feature type="transmembrane region" description="Helical" evidence="1">
    <location>
        <begin position="39"/>
        <end position="59"/>
    </location>
</feature>
<feature type="transmembrane region" description="Helical" evidence="1">
    <location>
        <begin position="101"/>
        <end position="125"/>
    </location>
</feature>
<evidence type="ECO:0000313" key="4">
    <source>
        <dbReference type="Proteomes" id="UP000307201"/>
    </source>
</evidence>
<dbReference type="CDD" id="cd01949">
    <property type="entry name" value="GGDEF"/>
    <property type="match status" value="1"/>
</dbReference>
<reference evidence="3 4" key="1">
    <citation type="submission" date="2019-05" db="EMBL/GenBank/DDBJ databases">
        <title>The metagenome of a microbial culture collection derived from dairy environment covers the genomic content of the human microbiome.</title>
        <authorList>
            <person name="Roder T."/>
            <person name="Wuthrich D."/>
            <person name="Sattari Z."/>
            <person name="Von Ah U."/>
            <person name="Bar C."/>
            <person name="Ronchi F."/>
            <person name="Macpherson A.J."/>
            <person name="Ganal-Vonarburg S.C."/>
            <person name="Bruggmann R."/>
            <person name="Vergeres G."/>
        </authorList>
    </citation>
    <scope>NUCLEOTIDE SEQUENCE [LARGE SCALE GENOMIC DNA]</scope>
    <source>
        <strain evidence="3 4">FAM 24235</strain>
    </source>
</reference>
<dbReference type="PROSITE" id="PS50887">
    <property type="entry name" value="GGDEF"/>
    <property type="match status" value="1"/>
</dbReference>
<dbReference type="InterPro" id="IPR000160">
    <property type="entry name" value="GGDEF_dom"/>
</dbReference>
<dbReference type="Gene3D" id="3.30.450.20">
    <property type="entry name" value="PAS domain"/>
    <property type="match status" value="1"/>
</dbReference>
<feature type="transmembrane region" description="Helical" evidence="1">
    <location>
        <begin position="180"/>
        <end position="199"/>
    </location>
</feature>
<feature type="domain" description="GGDEF" evidence="2">
    <location>
        <begin position="378"/>
        <end position="512"/>
    </location>
</feature>
<feature type="transmembrane region" description="Helical" evidence="1">
    <location>
        <begin position="71"/>
        <end position="89"/>
    </location>
</feature>
<dbReference type="Proteomes" id="UP000307201">
    <property type="component" value="Unassembled WGS sequence"/>
</dbReference>
<dbReference type="InterPro" id="IPR050469">
    <property type="entry name" value="Diguanylate_Cyclase"/>
</dbReference>
<dbReference type="PANTHER" id="PTHR45138:SF9">
    <property type="entry name" value="DIGUANYLATE CYCLASE DGCM-RELATED"/>
    <property type="match status" value="1"/>
</dbReference>
<dbReference type="InterPro" id="IPR043128">
    <property type="entry name" value="Rev_trsase/Diguanyl_cyclase"/>
</dbReference>
<dbReference type="InterPro" id="IPR029787">
    <property type="entry name" value="Nucleotide_cyclase"/>
</dbReference>
<dbReference type="OrthoDB" id="9759601at2"/>
<keyword evidence="1" id="KW-1133">Transmembrane helix</keyword>
<dbReference type="SUPFAM" id="SSF55073">
    <property type="entry name" value="Nucleotide cyclase"/>
    <property type="match status" value="1"/>
</dbReference>
<dbReference type="GO" id="GO:0052621">
    <property type="term" value="F:diguanylate cyclase activity"/>
    <property type="evidence" value="ECO:0007669"/>
    <property type="project" value="TreeGrafter"/>
</dbReference>
<feature type="transmembrane region" description="Helical" evidence="1">
    <location>
        <begin position="145"/>
        <end position="168"/>
    </location>
</feature>
<evidence type="ECO:0000259" key="2">
    <source>
        <dbReference type="PROSITE" id="PS50887"/>
    </source>
</evidence>
<dbReference type="AlphaFoldDB" id="A0A5R9BZV2"/>
<dbReference type="InterPro" id="IPR031621">
    <property type="entry name" value="HisKA_7TM"/>
</dbReference>
<dbReference type="EMBL" id="VBTE01000045">
    <property type="protein sequence ID" value="TLQ05932.1"/>
    <property type="molecule type" value="Genomic_DNA"/>
</dbReference>
<comment type="caution">
    <text evidence="3">The sequence shown here is derived from an EMBL/GenBank/DDBJ whole genome shotgun (WGS) entry which is preliminary data.</text>
</comment>
<dbReference type="Gene3D" id="3.30.70.270">
    <property type="match status" value="1"/>
</dbReference>
<dbReference type="FunFam" id="3.30.70.270:FF:000001">
    <property type="entry name" value="Diguanylate cyclase domain protein"/>
    <property type="match status" value="1"/>
</dbReference>
<name>A0A5R9BZV2_9LACT</name>
<dbReference type="PANTHER" id="PTHR45138">
    <property type="entry name" value="REGULATORY COMPONENTS OF SENSORY TRANSDUCTION SYSTEM"/>
    <property type="match status" value="1"/>
</dbReference>
<dbReference type="NCBIfam" id="TIGR00254">
    <property type="entry name" value="GGDEF"/>
    <property type="match status" value="1"/>
</dbReference>
<evidence type="ECO:0000256" key="1">
    <source>
        <dbReference type="SAM" id="Phobius"/>
    </source>
</evidence>